<dbReference type="EMBL" id="MU128915">
    <property type="protein sequence ID" value="KAF9519769.1"/>
    <property type="molecule type" value="Genomic_DNA"/>
</dbReference>
<dbReference type="InterPro" id="IPR018948">
    <property type="entry name" value="GTP-bd_TrmE_N"/>
</dbReference>
<protein>
    <recommendedName>
        <fullName evidence="1">GTP-binding protein TrmE N-terminal domain-containing protein</fullName>
    </recommendedName>
</protein>
<feature type="domain" description="GTP-binding protein TrmE N-terminal" evidence="1">
    <location>
        <begin position="3"/>
        <end position="60"/>
    </location>
</feature>
<evidence type="ECO:0000259" key="1">
    <source>
        <dbReference type="Pfam" id="PF10396"/>
    </source>
</evidence>
<dbReference type="Pfam" id="PF10396">
    <property type="entry name" value="TrmE_N"/>
    <property type="match status" value="1"/>
</dbReference>
<dbReference type="Gene3D" id="3.30.1360.120">
    <property type="entry name" value="Probable tRNA modification gtpase trme, domain 1"/>
    <property type="match status" value="1"/>
</dbReference>
<dbReference type="SUPFAM" id="SSF103025">
    <property type="entry name" value="Folate-binding domain"/>
    <property type="match status" value="1"/>
</dbReference>
<dbReference type="AlphaFoldDB" id="A0A9P6B8L3"/>
<reference evidence="2" key="1">
    <citation type="journal article" date="2020" name="Nat. Commun.">
        <title>Large-scale genome sequencing of mycorrhizal fungi provides insights into the early evolution of symbiotic traits.</title>
        <authorList>
            <person name="Miyauchi S."/>
            <person name="Kiss E."/>
            <person name="Kuo A."/>
            <person name="Drula E."/>
            <person name="Kohler A."/>
            <person name="Sanchez-Garcia M."/>
            <person name="Morin E."/>
            <person name="Andreopoulos B."/>
            <person name="Barry K.W."/>
            <person name="Bonito G."/>
            <person name="Buee M."/>
            <person name="Carver A."/>
            <person name="Chen C."/>
            <person name="Cichocki N."/>
            <person name="Clum A."/>
            <person name="Culley D."/>
            <person name="Crous P.W."/>
            <person name="Fauchery L."/>
            <person name="Girlanda M."/>
            <person name="Hayes R.D."/>
            <person name="Keri Z."/>
            <person name="LaButti K."/>
            <person name="Lipzen A."/>
            <person name="Lombard V."/>
            <person name="Magnuson J."/>
            <person name="Maillard F."/>
            <person name="Murat C."/>
            <person name="Nolan M."/>
            <person name="Ohm R.A."/>
            <person name="Pangilinan J."/>
            <person name="Pereira M.F."/>
            <person name="Perotto S."/>
            <person name="Peter M."/>
            <person name="Pfister S."/>
            <person name="Riley R."/>
            <person name="Sitrit Y."/>
            <person name="Stielow J.B."/>
            <person name="Szollosi G."/>
            <person name="Zifcakova L."/>
            <person name="Stursova M."/>
            <person name="Spatafora J.W."/>
            <person name="Tedersoo L."/>
            <person name="Vaario L.M."/>
            <person name="Yamada A."/>
            <person name="Yan M."/>
            <person name="Wang P."/>
            <person name="Xu J."/>
            <person name="Bruns T."/>
            <person name="Baldrian P."/>
            <person name="Vilgalys R."/>
            <person name="Dunand C."/>
            <person name="Henrissat B."/>
            <person name="Grigoriev I.V."/>
            <person name="Hibbett D."/>
            <person name="Nagy L.G."/>
            <person name="Martin F.M."/>
        </authorList>
    </citation>
    <scope>NUCLEOTIDE SEQUENCE</scope>
    <source>
        <strain evidence="2">UP504</strain>
    </source>
</reference>
<accession>A0A9P6B8L3</accession>
<evidence type="ECO:0000313" key="3">
    <source>
        <dbReference type="Proteomes" id="UP000886523"/>
    </source>
</evidence>
<keyword evidence="3" id="KW-1185">Reference proteome</keyword>
<comment type="caution">
    <text evidence="2">The sequence shown here is derived from an EMBL/GenBank/DDBJ whole genome shotgun (WGS) entry which is preliminary data.</text>
</comment>
<evidence type="ECO:0000313" key="2">
    <source>
        <dbReference type="EMBL" id="KAF9519769.1"/>
    </source>
</evidence>
<dbReference type="InterPro" id="IPR027266">
    <property type="entry name" value="TrmE/GcvT-like"/>
</dbReference>
<gene>
    <name evidence="2" type="ORF">BS47DRAFT_1336474</name>
</gene>
<sequence>MVIHPETQEVLDDGIAVFFHAPNTHTSRNFLELHVHSGRAVTSAVLSALSHIPTLHLAEPERPDLRDRGRGYTRSGGCRDRCATQIGSQICHCNSHLSCCQISELTVEINIIELPTPER</sequence>
<dbReference type="Proteomes" id="UP000886523">
    <property type="component" value="Unassembled WGS sequence"/>
</dbReference>
<dbReference type="OrthoDB" id="3261165at2759"/>
<organism evidence="2 3">
    <name type="scientific">Hydnum rufescens UP504</name>
    <dbReference type="NCBI Taxonomy" id="1448309"/>
    <lineage>
        <taxon>Eukaryota</taxon>
        <taxon>Fungi</taxon>
        <taxon>Dikarya</taxon>
        <taxon>Basidiomycota</taxon>
        <taxon>Agaricomycotina</taxon>
        <taxon>Agaricomycetes</taxon>
        <taxon>Cantharellales</taxon>
        <taxon>Hydnaceae</taxon>
        <taxon>Hydnum</taxon>
    </lineage>
</organism>
<name>A0A9P6B8L3_9AGAM</name>
<proteinExistence type="predicted"/>